<dbReference type="Proteomes" id="UP001526426">
    <property type="component" value="Unassembled WGS sequence"/>
</dbReference>
<evidence type="ECO:0000313" key="3">
    <source>
        <dbReference type="Proteomes" id="UP001526426"/>
    </source>
</evidence>
<feature type="region of interest" description="Disordered" evidence="1">
    <location>
        <begin position="1"/>
        <end position="25"/>
    </location>
</feature>
<evidence type="ECO:0008006" key="4">
    <source>
        <dbReference type="Google" id="ProtNLM"/>
    </source>
</evidence>
<dbReference type="EMBL" id="JAIHOM010000030">
    <property type="protein sequence ID" value="MCW6036201.1"/>
    <property type="molecule type" value="Genomic_DNA"/>
</dbReference>
<gene>
    <name evidence="2" type="ORF">K4A83_07935</name>
</gene>
<evidence type="ECO:0000256" key="1">
    <source>
        <dbReference type="SAM" id="MobiDB-lite"/>
    </source>
</evidence>
<dbReference type="RefSeq" id="WP_265263944.1">
    <property type="nucleotide sequence ID" value="NZ_JAIHOM010000030.1"/>
</dbReference>
<keyword evidence="3" id="KW-1185">Reference proteome</keyword>
<name>A0ABT3L3X5_9CYAN</name>
<organism evidence="2 3">
    <name type="scientific">Spirulina subsalsa FACHB-351</name>
    <dbReference type="NCBI Taxonomy" id="234711"/>
    <lineage>
        <taxon>Bacteria</taxon>
        <taxon>Bacillati</taxon>
        <taxon>Cyanobacteriota</taxon>
        <taxon>Cyanophyceae</taxon>
        <taxon>Spirulinales</taxon>
        <taxon>Spirulinaceae</taxon>
        <taxon>Spirulina</taxon>
    </lineage>
</organism>
<sequence>MSNSHPPNPSNPDQPTNKEQFLYPRSSYHGKFTPERLVFNANLQEFAQRVNFICNLETAGKISTEEAYQRIKDLWKELRQSKRELGIGDNS</sequence>
<accession>A0ABT3L3X5</accession>
<dbReference type="Pfam" id="PF23856">
    <property type="entry name" value="DUF7219"/>
    <property type="match status" value="1"/>
</dbReference>
<protein>
    <recommendedName>
        <fullName evidence="4">Isopropylmalate/homocitrate/citramalate synthase</fullName>
    </recommendedName>
</protein>
<dbReference type="InterPro" id="IPR055643">
    <property type="entry name" value="DUF7219"/>
</dbReference>
<reference evidence="2 3" key="1">
    <citation type="submission" date="2021-08" db="EMBL/GenBank/DDBJ databases">
        <title>Draft genome sequence of Spirulina subsalsa with high tolerance to salinity and hype-accumulation of phycocyanin.</title>
        <authorList>
            <person name="Pei H."/>
            <person name="Jiang L."/>
        </authorList>
    </citation>
    <scope>NUCLEOTIDE SEQUENCE [LARGE SCALE GENOMIC DNA]</scope>
    <source>
        <strain evidence="2 3">FACHB-351</strain>
    </source>
</reference>
<evidence type="ECO:0000313" key="2">
    <source>
        <dbReference type="EMBL" id="MCW6036201.1"/>
    </source>
</evidence>
<proteinExistence type="predicted"/>
<comment type="caution">
    <text evidence="2">The sequence shown here is derived from an EMBL/GenBank/DDBJ whole genome shotgun (WGS) entry which is preliminary data.</text>
</comment>
<feature type="compositionally biased region" description="Pro residues" evidence="1">
    <location>
        <begin position="1"/>
        <end position="12"/>
    </location>
</feature>